<dbReference type="EMBL" id="DF830078">
    <property type="protein sequence ID" value="GAK66083.1"/>
    <property type="molecule type" value="Genomic_DNA"/>
</dbReference>
<dbReference type="InterPro" id="IPR032781">
    <property type="entry name" value="ABC_tran_Xtn"/>
</dbReference>
<dbReference type="InterPro" id="IPR003439">
    <property type="entry name" value="ABC_transporter-like_ATP-bd"/>
</dbReference>
<evidence type="ECO:0000313" key="1">
    <source>
        <dbReference type="EMBL" id="GAK66083.1"/>
    </source>
</evidence>
<dbReference type="PANTHER" id="PTHR19211:SF117">
    <property type="entry name" value="ATP-BINDING CASSETTE SUB-FAMILY F MEMBER 3"/>
    <property type="match status" value="1"/>
</dbReference>
<dbReference type="PANTHER" id="PTHR19211">
    <property type="entry name" value="ATP-BINDING TRANSPORT PROTEIN-RELATED"/>
    <property type="match status" value="1"/>
</dbReference>
<dbReference type="InterPro" id="IPR003593">
    <property type="entry name" value="AAA+_ATPase"/>
</dbReference>
<dbReference type="OrthoDB" id="2110130at2759"/>
<keyword evidence="2" id="KW-1185">Reference proteome</keyword>
<dbReference type="PROSITE" id="PS50893">
    <property type="entry name" value="ABC_TRANSPORTER_2"/>
    <property type="match status" value="2"/>
</dbReference>
<dbReference type="GeneID" id="26305054"/>
<dbReference type="AlphaFoldDB" id="A0A081CHD7"/>
<dbReference type="SUPFAM" id="SSF52540">
    <property type="entry name" value="P-loop containing nucleoside triphosphate hydrolases"/>
    <property type="match status" value="2"/>
</dbReference>
<gene>
    <name evidence="1" type="ORF">PAN0_011c4305</name>
</gene>
<dbReference type="GO" id="GO:0016887">
    <property type="term" value="F:ATP hydrolysis activity"/>
    <property type="evidence" value="ECO:0007669"/>
    <property type="project" value="InterPro"/>
</dbReference>
<reference evidence="2" key="1">
    <citation type="journal article" date="2014" name="Genome Announc.">
        <title>Draft Genome Sequence of the Yeast Pseudozyma antarctica Type Strain JCM10317, a Producer of the Glycolipid Biosurfactants, Mannosylerythritol Lipids.</title>
        <authorList>
            <person name="Saika A."/>
            <person name="Koike H."/>
            <person name="Hori T."/>
            <person name="Fukuoka T."/>
            <person name="Sato S."/>
            <person name="Habe H."/>
            <person name="Kitamoto D."/>
            <person name="Morita T."/>
        </authorList>
    </citation>
    <scope>NUCLEOTIDE SEQUENCE [LARGE SCALE GENOMIC DNA]</scope>
    <source>
        <strain evidence="2">JCM 10317</strain>
    </source>
</reference>
<dbReference type="GO" id="GO:0005524">
    <property type="term" value="F:ATP binding"/>
    <property type="evidence" value="ECO:0007669"/>
    <property type="project" value="UniProtKB-KW"/>
</dbReference>
<proteinExistence type="predicted"/>
<name>A0A081CHD7_PSEA2</name>
<dbReference type="PROSITE" id="PS00211">
    <property type="entry name" value="ABC_TRANSPORTER_1"/>
    <property type="match status" value="1"/>
</dbReference>
<dbReference type="InterPro" id="IPR017871">
    <property type="entry name" value="ABC_transporter-like_CS"/>
</dbReference>
<dbReference type="RefSeq" id="XP_014655761.1">
    <property type="nucleotide sequence ID" value="XM_014800275.1"/>
</dbReference>
<dbReference type="Proteomes" id="UP000053758">
    <property type="component" value="Unassembled WGS sequence"/>
</dbReference>
<dbReference type="FunFam" id="3.40.50.300:FF:000104">
    <property type="entry name" value="ATP-binding cassette sub-family F member 3"/>
    <property type="match status" value="1"/>
</dbReference>
<accession>A0A081CHD7</accession>
<organism evidence="1 2">
    <name type="scientific">Pseudozyma antarctica</name>
    <name type="common">Yeast</name>
    <name type="synonym">Candida antarctica</name>
    <dbReference type="NCBI Taxonomy" id="84753"/>
    <lineage>
        <taxon>Eukaryota</taxon>
        <taxon>Fungi</taxon>
        <taxon>Dikarya</taxon>
        <taxon>Basidiomycota</taxon>
        <taxon>Ustilaginomycotina</taxon>
        <taxon>Ustilaginomycetes</taxon>
        <taxon>Ustilaginales</taxon>
        <taxon>Ustilaginaceae</taxon>
        <taxon>Moesziomyces</taxon>
    </lineage>
</organism>
<dbReference type="SMART" id="SM00382">
    <property type="entry name" value="AAA"/>
    <property type="match status" value="2"/>
</dbReference>
<dbReference type="HOGENOM" id="CLU_000604_36_6_1"/>
<protein>
    <submittedName>
        <fullName evidence="1">p-loop containing nucleoside triphosphate hydrolase protein</fullName>
    </submittedName>
</protein>
<dbReference type="CDD" id="cd03221">
    <property type="entry name" value="ABCF_EF-3"/>
    <property type="match status" value="2"/>
</dbReference>
<dbReference type="Pfam" id="PF00005">
    <property type="entry name" value="ABC_tran"/>
    <property type="match status" value="2"/>
</dbReference>
<keyword evidence="1" id="KW-0378">Hydrolase</keyword>
<dbReference type="InterPro" id="IPR027417">
    <property type="entry name" value="P-loop_NTPase"/>
</dbReference>
<dbReference type="Pfam" id="PF12848">
    <property type="entry name" value="ABC_tran_Xtn"/>
    <property type="match status" value="1"/>
</dbReference>
<evidence type="ECO:0000313" key="2">
    <source>
        <dbReference type="Proteomes" id="UP000053758"/>
    </source>
</evidence>
<dbReference type="InterPro" id="IPR050611">
    <property type="entry name" value="ABCF"/>
</dbReference>
<sequence length="771" mass="85331">MAAATLIRKALPKLDDPVVEYLDGYINDAADDPTEDLFETVVKPMLESACISDPSSSKQVSALLPKLLELIQSKLPDDDADAANASGLTRLDKVVDMRNTEMSRTSGFDTAGGVDIALGTTKQNRSTVDVKKLEKQEAKTRAKLAKRAQRDLYESSKLVQQSKQQASYEELFLKVNPLESMGNKGKNKDIHLPNIDVSFGSNRILSNATLTIKAGRRAGLIGRNGVGKSTLLRNMALREIPIPTQISILYVEQEIVGDDTLAIDSVLKADVWREKLMQEEAQLNAELQKLEESAAAAVAAANAAAAAAAASQSEGAEGEEAAAAGLSRGSAVDMPTRQREIKREELSTRLGEVQAKLVEMEAETGPARAAALLNGLGFKTDDQQRATKTFSGGWRMRLALARALFCKPDLLMLDEPSNHLDLNALAWLEDYFVNDYEGTLLVVSHDRAFLNRVATDIIHMHSERLDYYKGNFDQFYQTREERRRNQQREYEAVQLQRAQLQAFIDRWRVNANRAAQAQSKIKQLEKLPNIEPPEDDDVVHFRLPEADKLPLPLLQISNVTFGYRPDKLLLKGVDFDITQQSRVAVVGPNGAGKSTLMKLLMGEITPLQGDQKRNGKLRVGFFSQHHIDQLDLNANPVSFLASKYPGKTEQEYRSHLGAFGIKGMTGLQKIATLSGGQKSRVAFAHISMMRPHVLLLDEPTNHLDTEGLDALCEAINRFNGGVICISHDETFIHNCLHELWVVDGGRVEKFKGDVAEYKRIILSKNKSTARP</sequence>
<dbReference type="Gene3D" id="3.40.50.300">
    <property type="entry name" value="P-loop containing nucleotide triphosphate hydrolases"/>
    <property type="match status" value="2"/>
</dbReference>